<proteinExistence type="predicted"/>
<evidence type="ECO:0000313" key="1">
    <source>
        <dbReference type="EMBL" id="KEP48782.1"/>
    </source>
</evidence>
<keyword evidence="2" id="KW-1185">Reference proteome</keyword>
<gene>
    <name evidence="1" type="ORF">V565_115760</name>
</gene>
<dbReference type="AlphaFoldDB" id="A0A074SFK9"/>
<protein>
    <submittedName>
        <fullName evidence="1">Uncharacterized protein</fullName>
    </submittedName>
</protein>
<accession>A0A074SFK9</accession>
<organism evidence="1 2">
    <name type="scientific">Rhizoctonia solani 123E</name>
    <dbReference type="NCBI Taxonomy" id="1423351"/>
    <lineage>
        <taxon>Eukaryota</taxon>
        <taxon>Fungi</taxon>
        <taxon>Dikarya</taxon>
        <taxon>Basidiomycota</taxon>
        <taxon>Agaricomycotina</taxon>
        <taxon>Agaricomycetes</taxon>
        <taxon>Cantharellales</taxon>
        <taxon>Ceratobasidiaceae</taxon>
        <taxon>Rhizoctonia</taxon>
    </lineage>
</organism>
<name>A0A074SFK9_9AGAM</name>
<dbReference type="EMBL" id="AZST01000456">
    <property type="protein sequence ID" value="KEP48782.1"/>
    <property type="molecule type" value="Genomic_DNA"/>
</dbReference>
<dbReference type="Proteomes" id="UP000027456">
    <property type="component" value="Unassembled WGS sequence"/>
</dbReference>
<comment type="caution">
    <text evidence="1">The sequence shown here is derived from an EMBL/GenBank/DDBJ whole genome shotgun (WGS) entry which is preliminary data.</text>
</comment>
<feature type="non-terminal residue" evidence="1">
    <location>
        <position position="394"/>
    </location>
</feature>
<dbReference type="OrthoDB" id="3203403at2759"/>
<reference evidence="1 2" key="1">
    <citation type="submission" date="2013-12" db="EMBL/GenBank/DDBJ databases">
        <authorList>
            <person name="Cubeta M."/>
            <person name="Pakala S."/>
            <person name="Fedorova N."/>
            <person name="Thomas E."/>
            <person name="Dean R."/>
            <person name="Jabaji S."/>
            <person name="Neate S."/>
            <person name="Toda T."/>
            <person name="Tavantzis S."/>
            <person name="Vilgalys R."/>
            <person name="Bharathan N."/>
            <person name="Pakala S."/>
            <person name="Losada L.S."/>
            <person name="Zafar N."/>
            <person name="Nierman W."/>
        </authorList>
    </citation>
    <scope>NUCLEOTIDE SEQUENCE [LARGE SCALE GENOMIC DNA]</scope>
    <source>
        <strain evidence="1 2">123E</strain>
    </source>
</reference>
<dbReference type="HOGENOM" id="CLU_055499_0_0_1"/>
<evidence type="ECO:0000313" key="2">
    <source>
        <dbReference type="Proteomes" id="UP000027456"/>
    </source>
</evidence>
<sequence length="394" mass="44144">MSSSSVTYSANENMSVPLISGVDDRQISVSANDAYCYICSQDATGEANQACLSEGEPHKIDYVINRGARMTMRLGSKTSLALIIYHLRSLKDSAEALAQQLQAVLAALEVNVALRINVLNSTMHEAEATEIHEQLSRDDPYHLAVVFLTESHPGGGWWYTSERDRGGKFQVPEQALLDQCLDDLRPLAESAITARVYGVTCGVNLPGEGVIKAIHDYLYPRPYLSILLPSAYMLTVPDYTNMLPELFVHLYYFGGSFRASLLRTWAVNREARAHTGMVVMDRINRTAAFRVSKFIHSPINRRPLGVDLPEPTTVCGCDDGSARWKFVKKVDGCGDEKFFLFYATCCQTQLQTVIKPGRRNQLTMHGTTVTEEVWNYESMSFEFTEFDMVSMRIF</sequence>